<dbReference type="Pfam" id="PF17762">
    <property type="entry name" value="HTH_ParB"/>
    <property type="match status" value="1"/>
</dbReference>
<dbReference type="InterPro" id="IPR041468">
    <property type="entry name" value="HTH_ParB/Spo0J"/>
</dbReference>
<dbReference type="Pfam" id="PF02195">
    <property type="entry name" value="ParB_N"/>
    <property type="match status" value="1"/>
</dbReference>
<dbReference type="GO" id="GO:0045881">
    <property type="term" value="P:positive regulation of sporulation resulting in formation of a cellular spore"/>
    <property type="evidence" value="ECO:0007669"/>
    <property type="project" value="TreeGrafter"/>
</dbReference>
<dbReference type="AlphaFoldDB" id="A0A943UYV0"/>
<dbReference type="InterPro" id="IPR003115">
    <property type="entry name" value="ParB_N"/>
</dbReference>
<dbReference type="InterPro" id="IPR050336">
    <property type="entry name" value="Chromosome_partition/occlusion"/>
</dbReference>
<dbReference type="SMART" id="SM00470">
    <property type="entry name" value="ParB"/>
    <property type="match status" value="1"/>
</dbReference>
<dbReference type="Proteomes" id="UP000727506">
    <property type="component" value="Unassembled WGS sequence"/>
</dbReference>
<evidence type="ECO:0000256" key="1">
    <source>
        <dbReference type="ARBA" id="ARBA00006295"/>
    </source>
</evidence>
<dbReference type="GO" id="GO:0003677">
    <property type="term" value="F:DNA binding"/>
    <property type="evidence" value="ECO:0007669"/>
    <property type="project" value="UniProtKB-KW"/>
</dbReference>
<accession>A0A943UYV0</accession>
<dbReference type="FunFam" id="3.90.1530.30:FF:000001">
    <property type="entry name" value="Chromosome partitioning protein ParB"/>
    <property type="match status" value="1"/>
</dbReference>
<reference evidence="5" key="1">
    <citation type="submission" date="2021-02" db="EMBL/GenBank/DDBJ databases">
        <title>Infant gut strain persistence is associated with maternal origin, phylogeny, and functional potential including surface adhesion and iron acquisition.</title>
        <authorList>
            <person name="Lou Y.C."/>
        </authorList>
    </citation>
    <scope>NUCLEOTIDE SEQUENCE</scope>
    <source>
        <strain evidence="5">L2_039_000G1_dasL2_039_000G1_concoct_11</strain>
    </source>
</reference>
<protein>
    <submittedName>
        <fullName evidence="5">ParB/RepB/Spo0J family partition protein</fullName>
    </submittedName>
</protein>
<dbReference type="Gene3D" id="3.90.1530.30">
    <property type="match status" value="1"/>
</dbReference>
<evidence type="ECO:0000256" key="2">
    <source>
        <dbReference type="ARBA" id="ARBA00022829"/>
    </source>
</evidence>
<comment type="caution">
    <text evidence="5">The sequence shown here is derived from an EMBL/GenBank/DDBJ whole genome shotgun (WGS) entry which is preliminary data.</text>
</comment>
<dbReference type="GO" id="GO:0005694">
    <property type="term" value="C:chromosome"/>
    <property type="evidence" value="ECO:0007669"/>
    <property type="project" value="TreeGrafter"/>
</dbReference>
<dbReference type="PANTHER" id="PTHR33375">
    <property type="entry name" value="CHROMOSOME-PARTITIONING PROTEIN PARB-RELATED"/>
    <property type="match status" value="1"/>
</dbReference>
<sequence length="273" mass="30253">MPGEAVFSDGAKAMAEVAIDDIVANPDQPRTLFKEEELAELSASIKRDGLLQPLLVREIEGGKYEIIAGERRWQASRLAGMKKLPVRIKQVDDAKVLELALIENLQRSDLNPIEEAYGYKRMMENGGRTQAEVASAVSKGRSTIANALRLLDLPEEAQQLLYEEKITAGHARAILSIPSDEGKQKLTDKLREEKMSVREAEALARLIAGKENAAGRPAKPAPSPLFRKTARSLGDAFGTKVRIKTSNGRNRIEIDFKDEDDLQRLFDMMNGSR</sequence>
<dbReference type="FunFam" id="1.10.10.2830:FF:000001">
    <property type="entry name" value="Chromosome partitioning protein ParB"/>
    <property type="match status" value="1"/>
</dbReference>
<keyword evidence="3" id="KW-0238">DNA-binding</keyword>
<dbReference type="EMBL" id="JAGZSV010000011">
    <property type="protein sequence ID" value="MBS6940123.1"/>
    <property type="molecule type" value="Genomic_DNA"/>
</dbReference>
<evidence type="ECO:0000313" key="6">
    <source>
        <dbReference type="Proteomes" id="UP000727506"/>
    </source>
</evidence>
<evidence type="ECO:0000259" key="4">
    <source>
        <dbReference type="SMART" id="SM00470"/>
    </source>
</evidence>
<dbReference type="Gene3D" id="1.10.10.2830">
    <property type="match status" value="1"/>
</dbReference>
<dbReference type="InterPro" id="IPR004437">
    <property type="entry name" value="ParB/RepB/Spo0J"/>
</dbReference>
<dbReference type="NCBIfam" id="TIGR00180">
    <property type="entry name" value="parB_part"/>
    <property type="match status" value="1"/>
</dbReference>
<keyword evidence="2" id="KW-0159">Chromosome partition</keyword>
<dbReference type="InterPro" id="IPR036086">
    <property type="entry name" value="ParB/Sulfiredoxin_sf"/>
</dbReference>
<organism evidence="5 6">
    <name type="scientific">Slackia piriformis</name>
    <dbReference type="NCBI Taxonomy" id="626934"/>
    <lineage>
        <taxon>Bacteria</taxon>
        <taxon>Bacillati</taxon>
        <taxon>Actinomycetota</taxon>
        <taxon>Coriobacteriia</taxon>
        <taxon>Eggerthellales</taxon>
        <taxon>Eggerthellaceae</taxon>
        <taxon>Slackia</taxon>
    </lineage>
</organism>
<comment type="similarity">
    <text evidence="1">Belongs to the ParB family.</text>
</comment>
<feature type="domain" description="ParB-like N-terminal" evidence="4">
    <location>
        <begin position="15"/>
        <end position="105"/>
    </location>
</feature>
<proteinExistence type="inferred from homology"/>
<dbReference type="PANTHER" id="PTHR33375:SF1">
    <property type="entry name" value="CHROMOSOME-PARTITIONING PROTEIN PARB-RELATED"/>
    <property type="match status" value="1"/>
</dbReference>
<dbReference type="GO" id="GO:0007059">
    <property type="term" value="P:chromosome segregation"/>
    <property type="evidence" value="ECO:0007669"/>
    <property type="project" value="UniProtKB-KW"/>
</dbReference>
<gene>
    <name evidence="5" type="ORF">KH142_01290</name>
</gene>
<dbReference type="CDD" id="cd16393">
    <property type="entry name" value="SPO0J_N"/>
    <property type="match status" value="1"/>
</dbReference>
<dbReference type="SUPFAM" id="SSF109709">
    <property type="entry name" value="KorB DNA-binding domain-like"/>
    <property type="match status" value="1"/>
</dbReference>
<evidence type="ECO:0000256" key="3">
    <source>
        <dbReference type="ARBA" id="ARBA00023125"/>
    </source>
</evidence>
<name>A0A943UYV0_9ACTN</name>
<evidence type="ECO:0000313" key="5">
    <source>
        <dbReference type="EMBL" id="MBS6940123.1"/>
    </source>
</evidence>
<dbReference type="SUPFAM" id="SSF110849">
    <property type="entry name" value="ParB/Sulfiredoxin"/>
    <property type="match status" value="1"/>
</dbReference>